<name>A0A498K640_MALDO</name>
<evidence type="ECO:0000256" key="1">
    <source>
        <dbReference type="SAM" id="MobiDB-lite"/>
    </source>
</evidence>
<evidence type="ECO:0000313" key="3">
    <source>
        <dbReference type="Proteomes" id="UP000290289"/>
    </source>
</evidence>
<comment type="caution">
    <text evidence="2">The sequence shown here is derived from an EMBL/GenBank/DDBJ whole genome shotgun (WGS) entry which is preliminary data.</text>
</comment>
<dbReference type="EMBL" id="RDQH01000329">
    <property type="protein sequence ID" value="RXI03729.1"/>
    <property type="molecule type" value="Genomic_DNA"/>
</dbReference>
<proteinExistence type="predicted"/>
<dbReference type="Proteomes" id="UP000290289">
    <property type="component" value="Chromosome 3"/>
</dbReference>
<feature type="region of interest" description="Disordered" evidence="1">
    <location>
        <begin position="41"/>
        <end position="65"/>
    </location>
</feature>
<evidence type="ECO:0000313" key="2">
    <source>
        <dbReference type="EMBL" id="RXI03729.1"/>
    </source>
</evidence>
<reference evidence="2 3" key="1">
    <citation type="submission" date="2018-10" db="EMBL/GenBank/DDBJ databases">
        <title>A high-quality apple genome assembly.</title>
        <authorList>
            <person name="Hu J."/>
        </authorList>
    </citation>
    <scope>NUCLEOTIDE SEQUENCE [LARGE SCALE GENOMIC DNA]</scope>
    <source>
        <strain evidence="3">cv. HFTH1</strain>
        <tissue evidence="2">Young leaf</tissue>
    </source>
</reference>
<accession>A0A498K640</accession>
<keyword evidence="3" id="KW-1185">Reference proteome</keyword>
<feature type="region of interest" description="Disordered" evidence="1">
    <location>
        <begin position="1"/>
        <end position="29"/>
    </location>
</feature>
<sequence>MRRVTSHKSRLALRKKNEAGSLHTKTTRAPWMQKRWAFGMQNDEGTSHAERGKPCAQKMRRDTSHKSRLTLRTENEVTQIEASLAHGNEAGSMHFKMTQAPWKQKWKAFGTQNDADTSHAE</sequence>
<gene>
    <name evidence="2" type="ORF">DVH24_038003</name>
</gene>
<dbReference type="AlphaFoldDB" id="A0A498K640"/>
<feature type="compositionally biased region" description="Basic residues" evidence="1">
    <location>
        <begin position="1"/>
        <end position="14"/>
    </location>
</feature>
<organism evidence="2 3">
    <name type="scientific">Malus domestica</name>
    <name type="common">Apple</name>
    <name type="synonym">Pyrus malus</name>
    <dbReference type="NCBI Taxonomy" id="3750"/>
    <lineage>
        <taxon>Eukaryota</taxon>
        <taxon>Viridiplantae</taxon>
        <taxon>Streptophyta</taxon>
        <taxon>Embryophyta</taxon>
        <taxon>Tracheophyta</taxon>
        <taxon>Spermatophyta</taxon>
        <taxon>Magnoliopsida</taxon>
        <taxon>eudicotyledons</taxon>
        <taxon>Gunneridae</taxon>
        <taxon>Pentapetalae</taxon>
        <taxon>rosids</taxon>
        <taxon>fabids</taxon>
        <taxon>Rosales</taxon>
        <taxon>Rosaceae</taxon>
        <taxon>Amygdaloideae</taxon>
        <taxon>Maleae</taxon>
        <taxon>Malus</taxon>
    </lineage>
</organism>
<protein>
    <submittedName>
        <fullName evidence="2">Uncharacterized protein</fullName>
    </submittedName>
</protein>
<feature type="compositionally biased region" description="Basic and acidic residues" evidence="1">
    <location>
        <begin position="45"/>
        <end position="65"/>
    </location>
</feature>